<dbReference type="SUPFAM" id="SSF50249">
    <property type="entry name" value="Nucleic acid-binding proteins"/>
    <property type="match status" value="1"/>
</dbReference>
<keyword evidence="10" id="KW-0961">Cell wall biogenesis/degradation</keyword>
<evidence type="ECO:0000313" key="14">
    <source>
        <dbReference type="EMBL" id="KAK4147545.1"/>
    </source>
</evidence>
<evidence type="ECO:0000313" key="15">
    <source>
        <dbReference type="Proteomes" id="UP001302676"/>
    </source>
</evidence>
<name>A0AAN6ZQ20_9PEZI</name>
<dbReference type="PROSITE" id="PS00636">
    <property type="entry name" value="DNAJ_1"/>
    <property type="match status" value="1"/>
</dbReference>
<dbReference type="FunFam" id="1.10.287.110:FF:000110">
    <property type="entry name" value="DnaJ domain protein (AFU_orthologue AFUA_2G13210)"/>
    <property type="match status" value="1"/>
</dbReference>
<dbReference type="GO" id="GO:0052861">
    <property type="term" value="F:endo-1,3(4)-beta-glucanase activity"/>
    <property type="evidence" value="ECO:0007669"/>
    <property type="project" value="InterPro"/>
</dbReference>
<dbReference type="Pfam" id="PF17652">
    <property type="entry name" value="Glyco_hydro81C"/>
    <property type="match status" value="1"/>
</dbReference>
<evidence type="ECO:0000259" key="13">
    <source>
        <dbReference type="PROSITE" id="PS50076"/>
    </source>
</evidence>
<evidence type="ECO:0000256" key="6">
    <source>
        <dbReference type="ARBA" id="ARBA00022801"/>
    </source>
</evidence>
<dbReference type="InterPro" id="IPR036869">
    <property type="entry name" value="J_dom_sf"/>
</dbReference>
<dbReference type="SUPFAM" id="SSF46565">
    <property type="entry name" value="Chaperone J-domain"/>
    <property type="match status" value="1"/>
</dbReference>
<dbReference type="Gene3D" id="1.10.287.1170">
    <property type="entry name" value="glycoside hydrolase family 81 endo-[beta] glucanase"/>
    <property type="match status" value="1"/>
</dbReference>
<dbReference type="GO" id="GO:0000781">
    <property type="term" value="C:chromosome, telomeric region"/>
    <property type="evidence" value="ECO:0007669"/>
    <property type="project" value="UniProtKB-SubCell"/>
</dbReference>
<dbReference type="InterPro" id="IPR056453">
    <property type="entry name" value="HTH_DNAJC9"/>
</dbReference>
<keyword evidence="8" id="KW-0119">Carbohydrate metabolism</keyword>
<dbReference type="PANTHER" id="PTHR31983">
    <property type="entry name" value="ENDO-1,3(4)-BETA-GLUCANASE 1"/>
    <property type="match status" value="1"/>
</dbReference>
<dbReference type="Pfam" id="PF10451">
    <property type="entry name" value="Stn1"/>
    <property type="match status" value="1"/>
</dbReference>
<dbReference type="GeneID" id="87821966"/>
<evidence type="ECO:0000256" key="3">
    <source>
        <dbReference type="ARBA" id="ARBA00010730"/>
    </source>
</evidence>
<dbReference type="PROSITE" id="PS52008">
    <property type="entry name" value="GH81"/>
    <property type="match status" value="1"/>
</dbReference>
<dbReference type="InterPro" id="IPR001623">
    <property type="entry name" value="DnaJ_domain"/>
</dbReference>
<comment type="catalytic activity">
    <reaction evidence="1">
        <text>Hydrolysis of (1-&gt;3)-beta-D-glucosidic linkages in (1-&gt;3)-beta-D-glucans.</text>
        <dbReference type="EC" id="3.2.1.39"/>
    </reaction>
</comment>
<evidence type="ECO:0000256" key="7">
    <source>
        <dbReference type="ARBA" id="ARBA00022895"/>
    </source>
</evidence>
<evidence type="ECO:0000256" key="5">
    <source>
        <dbReference type="ARBA" id="ARBA00022454"/>
    </source>
</evidence>
<evidence type="ECO:0000256" key="1">
    <source>
        <dbReference type="ARBA" id="ARBA00000382"/>
    </source>
</evidence>
<keyword evidence="11" id="KW-0624">Polysaccharide degradation</keyword>
<evidence type="ECO:0000256" key="11">
    <source>
        <dbReference type="ARBA" id="ARBA00023326"/>
    </source>
</evidence>
<evidence type="ECO:0000256" key="2">
    <source>
        <dbReference type="ARBA" id="ARBA00004574"/>
    </source>
</evidence>
<protein>
    <recommendedName>
        <fullName evidence="4">glucan endo-1,3-beta-D-glucosidase</fullName>
        <ecNumber evidence="4">3.2.1.39</ecNumber>
    </recommendedName>
</protein>
<evidence type="ECO:0000256" key="10">
    <source>
        <dbReference type="ARBA" id="ARBA00023316"/>
    </source>
</evidence>
<feature type="compositionally biased region" description="Basic and acidic residues" evidence="12">
    <location>
        <begin position="511"/>
        <end position="534"/>
    </location>
</feature>
<dbReference type="Gene3D" id="1.10.287.110">
    <property type="entry name" value="DnaJ domain"/>
    <property type="match status" value="1"/>
</dbReference>
<dbReference type="InterPro" id="IPR040720">
    <property type="entry name" value="GH81_C"/>
</dbReference>
<dbReference type="InterPro" id="IPR040451">
    <property type="entry name" value="GH81_N"/>
</dbReference>
<organism evidence="14 15">
    <name type="scientific">Dichotomopilus funicola</name>
    <dbReference type="NCBI Taxonomy" id="1934379"/>
    <lineage>
        <taxon>Eukaryota</taxon>
        <taxon>Fungi</taxon>
        <taxon>Dikarya</taxon>
        <taxon>Ascomycota</taxon>
        <taxon>Pezizomycotina</taxon>
        <taxon>Sordariomycetes</taxon>
        <taxon>Sordariomycetidae</taxon>
        <taxon>Sordariales</taxon>
        <taxon>Chaetomiaceae</taxon>
        <taxon>Dichotomopilus</taxon>
    </lineage>
</organism>
<dbReference type="FunFam" id="1.10.287.1170:FF:000001">
    <property type="entry name" value="Endo-1,3-beta-glucanase Engl1"/>
    <property type="match status" value="1"/>
</dbReference>
<dbReference type="Pfam" id="PF23302">
    <property type="entry name" value="HTH_DNAJC9"/>
    <property type="match status" value="1"/>
</dbReference>
<feature type="domain" description="J" evidence="13">
    <location>
        <begin position="19"/>
        <end position="86"/>
    </location>
</feature>
<dbReference type="RefSeq" id="XP_062640916.1">
    <property type="nucleotide sequence ID" value="XM_062785353.1"/>
</dbReference>
<reference evidence="14" key="2">
    <citation type="submission" date="2023-05" db="EMBL/GenBank/DDBJ databases">
        <authorList>
            <consortium name="Lawrence Berkeley National Laboratory"/>
            <person name="Steindorff A."/>
            <person name="Hensen N."/>
            <person name="Bonometti L."/>
            <person name="Westerberg I."/>
            <person name="Brannstrom I.O."/>
            <person name="Guillou S."/>
            <person name="Cros-Aarteil S."/>
            <person name="Calhoun S."/>
            <person name="Haridas S."/>
            <person name="Kuo A."/>
            <person name="Mondo S."/>
            <person name="Pangilinan J."/>
            <person name="Riley R."/>
            <person name="Labutti K."/>
            <person name="Andreopoulos B."/>
            <person name="Lipzen A."/>
            <person name="Chen C."/>
            <person name="Yanf M."/>
            <person name="Daum C."/>
            <person name="Ng V."/>
            <person name="Clum A."/>
            <person name="Ohm R."/>
            <person name="Martin F."/>
            <person name="Silar P."/>
            <person name="Natvig D."/>
            <person name="Lalanne C."/>
            <person name="Gautier V."/>
            <person name="Ament-Velasquez S.L."/>
            <person name="Kruys A."/>
            <person name="Hutchinson M.I."/>
            <person name="Powell A.J."/>
            <person name="Barry K."/>
            <person name="Miller A.N."/>
            <person name="Grigoriev I.V."/>
            <person name="Debuchy R."/>
            <person name="Gladieux P."/>
            <person name="Thoren M.H."/>
            <person name="Johannesson H."/>
        </authorList>
    </citation>
    <scope>NUCLEOTIDE SEQUENCE</scope>
    <source>
        <strain evidence="14">CBS 141.50</strain>
    </source>
</reference>
<comment type="subcellular location">
    <subcellularLocation>
        <location evidence="2">Chromosome</location>
        <location evidence="2">Telomere</location>
    </subcellularLocation>
</comment>
<dbReference type="GO" id="GO:0042973">
    <property type="term" value="F:glucan endo-1,3-beta-D-glucosidase activity"/>
    <property type="evidence" value="ECO:0007669"/>
    <property type="project" value="UniProtKB-EC"/>
</dbReference>
<dbReference type="GO" id="GO:0071555">
    <property type="term" value="P:cell wall organization"/>
    <property type="evidence" value="ECO:0007669"/>
    <property type="project" value="UniProtKB-KW"/>
</dbReference>
<comment type="similarity">
    <text evidence="3">Belongs to the glycosyl hydrolase 81 family.</text>
</comment>
<dbReference type="Gene3D" id="2.70.98.30">
    <property type="entry name" value="Golgi alpha-mannosidase II, domain 4"/>
    <property type="match status" value="1"/>
</dbReference>
<dbReference type="EC" id="3.2.1.39" evidence="4"/>
<gene>
    <name evidence="14" type="ORF">C8A04DRAFT_9099</name>
</gene>
<dbReference type="InterPro" id="IPR018253">
    <property type="entry name" value="DnaJ_domain_CS"/>
</dbReference>
<keyword evidence="7" id="KW-0779">Telomere</keyword>
<dbReference type="SMART" id="SM00271">
    <property type="entry name" value="DnaJ"/>
    <property type="match status" value="1"/>
</dbReference>
<sequence>MSDHEDNDDLMDGGPPTIDPYEVLGLERSASAGEVKSAYRKTALKTHPDKAAADKKDEAKEKFQQVAFAYAVLSDPARRKRYDETGSTSEAVVDADGFSWSDFYREQFRDAISEEAIQKFAAEYKGSEEEKDDVLAAYEEFEGDMDGVYESVMLSNVLEDDERFRALIDAAIEAEEVERFNAYVKETKKTRQSRVKAARKEAQEADELAKELGVYEKLRGDGKKKQSKKDAEAGLAALIQRNQASRASALDMLAEKYGAVPKAKGKAAGKGKKRVLEEPDISEEQFQAIQAGMKKKRNAPAATQGTMTDATICDIYPQYCFHLSPTINRWCHFQACDVLTLRGHTGFEGQDVYFYLNHPIKWVRVSGVVVSVDEREWARFYMIDDGSGATIECVVKVDPQATPGITVDATTATTKQTPAAGQNRSVVIDRPIDVGHVLDIKGSVRTFRNNKQVYAEKIVHLHSTDQEIVFWEKTAQLKLEVLSSPWVLDERVVRRCRKEEEGRFRSQHGRQAGEQKKTGLEKSSVKTASREEGRARKRSRDTTPGSALPIRKKTGLERAALRVEEIEENIQVGKTVPGNGVEKRTGLERSTGLERNMGLNSKAAPETAALLTALQVVTSLPVSEEDRNNINRYPSSTTLSAHLPAKTVQAVAKTPAKVITSVGPDGTVQILPSRTTPAPGFIPSELETLGHVTACPLLTDLIPEPTVIISISLPISVGISFSMGSSSSVPTASSDIFADPISTDAPLANFARKDDHPVPRQGITNKNGPIGTNKFYNNFHLGNQTTPAYLHPYSVAWARGQGAAKSWGLAVSHIDAQQRVYGQASPGTGAVSYFINPIGIQSVILSAKELGSGTVLNTDALTDFSAQVNLLPNTGGTPAVRFPLVQGSGFITALYDGAVPVLQTGVYYRTVTRATTDPKQGITKYKLVLEDGATWLVYAYHSKGNPLDLEVVDNTLAQAKGPFSGTIQVTKDPGGGEAVFDKACGAYPTGVQLSGSVSGASGSYTLAFQKAGLSDTALAMFALPHHQDSFDGATKGKVTSVKLQTTTKGIAAAVMADSWTLVESNLPTNIGFLPWTPQTGSLSTLSDATKQFIHTVAQQEVSQNILDQTDQNSMYFSGKALAKFASLIVATKEMLDDQGLAQAGLDQLKKAFSRFAQNTQQYPLVYESAWGGIVSSATYSTGDTGADFGNTLYNDHHFHWGYFIYTAAAIGHLDPSWIDANKAYVNLLVRDIANPSTQDSYFPLWRSFDWFHGHSWAHGLFDTLDGKDQESSSEDTMHAYALKMWGSVVGDANLEARGNLMLAVQGRSLRSYYLYTSANTVQPHEFIGNKAAGILFENKIDHTTYFGTNIEFIQGIHMLPLLPHTPFIRTPDFVREEWDTYFSQGRVDAIQGGWKGVLWGNYATIDPKGAYTFFSGGGAAAGARGEHPNKQQAVGRAGFDPGWLDGGASLTWYLCYSAGEYSLHFPLCDLTTNELYCSVGRALSGFVARYPVS</sequence>
<comment type="caution">
    <text evidence="14">The sequence shown here is derived from an EMBL/GenBank/DDBJ whole genome shotgun (WGS) entry which is preliminary data.</text>
</comment>
<keyword evidence="5" id="KW-0158">Chromosome</keyword>
<dbReference type="Proteomes" id="UP001302676">
    <property type="component" value="Unassembled WGS sequence"/>
</dbReference>
<feature type="region of interest" description="Disordered" evidence="12">
    <location>
        <begin position="1"/>
        <end position="21"/>
    </location>
</feature>
<feature type="region of interest" description="Disordered" evidence="12">
    <location>
        <begin position="499"/>
        <end position="554"/>
    </location>
</feature>
<dbReference type="InterPro" id="IPR018856">
    <property type="entry name" value="Stn1_N"/>
</dbReference>
<dbReference type="GO" id="GO:0009986">
    <property type="term" value="C:cell surface"/>
    <property type="evidence" value="ECO:0007669"/>
    <property type="project" value="TreeGrafter"/>
</dbReference>
<evidence type="ECO:0000256" key="8">
    <source>
        <dbReference type="ARBA" id="ARBA00023277"/>
    </source>
</evidence>
<accession>A0AAN6ZQ20</accession>
<proteinExistence type="inferred from homology"/>
<evidence type="ECO:0000256" key="4">
    <source>
        <dbReference type="ARBA" id="ARBA00012780"/>
    </source>
</evidence>
<feature type="compositionally biased region" description="Acidic residues" evidence="12">
    <location>
        <begin position="1"/>
        <end position="11"/>
    </location>
</feature>
<reference evidence="14" key="1">
    <citation type="journal article" date="2023" name="Mol. Phylogenet. Evol.">
        <title>Genome-scale phylogeny and comparative genomics of the fungal order Sordariales.</title>
        <authorList>
            <person name="Hensen N."/>
            <person name="Bonometti L."/>
            <person name="Westerberg I."/>
            <person name="Brannstrom I.O."/>
            <person name="Guillou S."/>
            <person name="Cros-Aarteil S."/>
            <person name="Calhoun S."/>
            <person name="Haridas S."/>
            <person name="Kuo A."/>
            <person name="Mondo S."/>
            <person name="Pangilinan J."/>
            <person name="Riley R."/>
            <person name="LaButti K."/>
            <person name="Andreopoulos B."/>
            <person name="Lipzen A."/>
            <person name="Chen C."/>
            <person name="Yan M."/>
            <person name="Daum C."/>
            <person name="Ng V."/>
            <person name="Clum A."/>
            <person name="Steindorff A."/>
            <person name="Ohm R.A."/>
            <person name="Martin F."/>
            <person name="Silar P."/>
            <person name="Natvig D.O."/>
            <person name="Lalanne C."/>
            <person name="Gautier V."/>
            <person name="Ament-Velasquez S.L."/>
            <person name="Kruys A."/>
            <person name="Hutchinson M.I."/>
            <person name="Powell A.J."/>
            <person name="Barry K."/>
            <person name="Miller A.N."/>
            <person name="Grigoriev I.V."/>
            <person name="Debuchy R."/>
            <person name="Gladieux P."/>
            <person name="Hiltunen Thoren M."/>
            <person name="Johannesson H."/>
        </authorList>
    </citation>
    <scope>NUCLEOTIDE SEQUENCE</scope>
    <source>
        <strain evidence="14">CBS 141.50</strain>
    </source>
</reference>
<keyword evidence="6 14" id="KW-0378">Hydrolase</keyword>
<dbReference type="Gene3D" id="2.40.50.140">
    <property type="entry name" value="Nucleic acid-binding proteins"/>
    <property type="match status" value="1"/>
</dbReference>
<evidence type="ECO:0000256" key="12">
    <source>
        <dbReference type="SAM" id="MobiDB-lite"/>
    </source>
</evidence>
<dbReference type="EMBL" id="MU853556">
    <property type="protein sequence ID" value="KAK4147545.1"/>
    <property type="molecule type" value="Genomic_DNA"/>
</dbReference>
<dbReference type="PRINTS" id="PR00625">
    <property type="entry name" value="JDOMAIN"/>
</dbReference>
<dbReference type="CDD" id="cd06257">
    <property type="entry name" value="DnaJ"/>
    <property type="match status" value="1"/>
</dbReference>
<evidence type="ECO:0000256" key="9">
    <source>
        <dbReference type="ARBA" id="ARBA00023295"/>
    </source>
</evidence>
<dbReference type="GO" id="GO:0000272">
    <property type="term" value="P:polysaccharide catabolic process"/>
    <property type="evidence" value="ECO:0007669"/>
    <property type="project" value="UniProtKB-KW"/>
</dbReference>
<dbReference type="Pfam" id="PF00226">
    <property type="entry name" value="DnaJ"/>
    <property type="match status" value="1"/>
</dbReference>
<dbReference type="PROSITE" id="PS50076">
    <property type="entry name" value="DNAJ_2"/>
    <property type="match status" value="1"/>
</dbReference>
<dbReference type="InterPro" id="IPR012340">
    <property type="entry name" value="NA-bd_OB-fold"/>
</dbReference>
<keyword evidence="15" id="KW-1185">Reference proteome</keyword>
<keyword evidence="9" id="KW-0326">Glycosidase</keyword>
<dbReference type="InterPro" id="IPR005200">
    <property type="entry name" value="Endo-beta-glucanase"/>
</dbReference>
<dbReference type="PANTHER" id="PTHR31983:SF0">
    <property type="entry name" value="GLUCAN ENDO-1,3-BETA-D-GLUCOSIDASE 2"/>
    <property type="match status" value="1"/>
</dbReference>
<dbReference type="Pfam" id="PF03639">
    <property type="entry name" value="Glyco_hydro_81"/>
    <property type="match status" value="1"/>
</dbReference>